<dbReference type="InterPro" id="IPR039994">
    <property type="entry name" value="NO66-like"/>
</dbReference>
<dbReference type="PANTHER" id="PTHR13096">
    <property type="entry name" value="MINA53 MYC INDUCED NUCLEAR ANTIGEN"/>
    <property type="match status" value="1"/>
</dbReference>
<evidence type="ECO:0000313" key="7">
    <source>
        <dbReference type="Proteomes" id="UP001152797"/>
    </source>
</evidence>
<comment type="similarity">
    <text evidence="3">Belongs to the ROX family.</text>
</comment>
<dbReference type="PROSITE" id="PS51184">
    <property type="entry name" value="JMJC"/>
    <property type="match status" value="1"/>
</dbReference>
<gene>
    <name evidence="5" type="ORF">C1SCF055_LOCUS21247</name>
</gene>
<keyword evidence="3" id="KW-0804">Transcription</keyword>
<comment type="cofactor">
    <cofactor evidence="3">
        <name>Fe(2+)</name>
        <dbReference type="ChEBI" id="CHEBI:29033"/>
    </cofactor>
    <text evidence="3">Binds 1 Fe(2+) ion per subunit.</text>
</comment>
<keyword evidence="7" id="KW-1185">Reference proteome</keyword>
<dbReference type="GO" id="GO:0005730">
    <property type="term" value="C:nucleolus"/>
    <property type="evidence" value="ECO:0007669"/>
    <property type="project" value="TreeGrafter"/>
</dbReference>
<dbReference type="OrthoDB" id="448194at2759"/>
<comment type="subcellular location">
    <subcellularLocation>
        <location evidence="3">Nucleus</location>
    </subcellularLocation>
</comment>
<dbReference type="Proteomes" id="UP001152797">
    <property type="component" value="Unassembled WGS sequence"/>
</dbReference>
<feature type="domain" description="JmjC" evidence="4">
    <location>
        <begin position="110"/>
        <end position="254"/>
    </location>
</feature>
<dbReference type="EC" id="1.14.11.-" evidence="3"/>
<keyword evidence="1 3" id="KW-0479">Metal-binding</keyword>
<dbReference type="GO" id="GO:0032453">
    <property type="term" value="F:histone H3K4 demethylase activity"/>
    <property type="evidence" value="ECO:0007669"/>
    <property type="project" value="TreeGrafter"/>
</dbReference>
<keyword evidence="2 3" id="KW-0408">Iron</keyword>
<name>A0A9P1G1M6_9DINO</name>
<dbReference type="EMBL" id="CAMXCT030001975">
    <property type="protein sequence ID" value="CAL4781922.1"/>
    <property type="molecule type" value="Genomic_DNA"/>
</dbReference>
<dbReference type="AlphaFoldDB" id="A0A9P1G1M6"/>
<dbReference type="PANTHER" id="PTHR13096:SF8">
    <property type="entry name" value="RIBOSOMAL OXYGENASE 1"/>
    <property type="match status" value="1"/>
</dbReference>
<dbReference type="Gene3D" id="2.60.120.650">
    <property type="entry name" value="Cupin"/>
    <property type="match status" value="1"/>
</dbReference>
<reference evidence="5" key="1">
    <citation type="submission" date="2022-10" db="EMBL/GenBank/DDBJ databases">
        <authorList>
            <person name="Chen Y."/>
            <person name="Dougan E. K."/>
            <person name="Chan C."/>
            <person name="Rhodes N."/>
            <person name="Thang M."/>
        </authorList>
    </citation>
    <scope>NUCLEOTIDE SEQUENCE</scope>
</reference>
<organism evidence="5">
    <name type="scientific">Cladocopium goreaui</name>
    <dbReference type="NCBI Taxonomy" id="2562237"/>
    <lineage>
        <taxon>Eukaryota</taxon>
        <taxon>Sar</taxon>
        <taxon>Alveolata</taxon>
        <taxon>Dinophyceae</taxon>
        <taxon>Suessiales</taxon>
        <taxon>Symbiodiniaceae</taxon>
        <taxon>Cladocopium</taxon>
    </lineage>
</organism>
<evidence type="ECO:0000313" key="5">
    <source>
        <dbReference type="EMBL" id="CAI3994610.1"/>
    </source>
</evidence>
<dbReference type="SUPFAM" id="SSF51197">
    <property type="entry name" value="Clavaminate synthase-like"/>
    <property type="match status" value="1"/>
</dbReference>
<keyword evidence="3" id="KW-0560">Oxidoreductase</keyword>
<dbReference type="Gene3D" id="1.10.10.1500">
    <property type="entry name" value="JmjC domain-containing ribosomal oxygenase (ROX), dimer domain"/>
    <property type="match status" value="1"/>
</dbReference>
<protein>
    <recommendedName>
        <fullName evidence="3">Bifunctional lysine-specific demethylase and histidyl-hydroxylase</fullName>
        <ecNumber evidence="3">1.14.11.-</ecNumber>
    </recommendedName>
</protein>
<keyword evidence="3" id="KW-0805">Transcription regulation</keyword>
<dbReference type="EMBL" id="CAMXCT020001975">
    <property type="protein sequence ID" value="CAL1147985.1"/>
    <property type="molecule type" value="Genomic_DNA"/>
</dbReference>
<reference evidence="6 7" key="2">
    <citation type="submission" date="2024-05" db="EMBL/GenBank/DDBJ databases">
        <authorList>
            <person name="Chen Y."/>
            <person name="Shah S."/>
            <person name="Dougan E. K."/>
            <person name="Thang M."/>
            <person name="Chan C."/>
        </authorList>
    </citation>
    <scope>NUCLEOTIDE SEQUENCE [LARGE SCALE GENOMIC DNA]</scope>
</reference>
<comment type="function">
    <text evidence="3">Oxygenase that can act as both a histone lysine demethylase and a ribosomal histidine hydroxylase.</text>
</comment>
<dbReference type="InterPro" id="IPR003347">
    <property type="entry name" value="JmjC_dom"/>
</dbReference>
<dbReference type="EMBL" id="CAMXCT010001975">
    <property type="protein sequence ID" value="CAI3994610.1"/>
    <property type="molecule type" value="Genomic_DNA"/>
</dbReference>
<keyword evidence="3" id="KW-0223">Dioxygenase</keyword>
<dbReference type="GO" id="GO:0005506">
    <property type="term" value="F:iron ion binding"/>
    <property type="evidence" value="ECO:0007669"/>
    <property type="project" value="UniProtKB-UniRule"/>
</dbReference>
<accession>A0A9P1G1M6</accession>
<keyword evidence="3" id="KW-0539">Nucleus</keyword>
<sequence length="303" mass="34242">MAGTWLSRLDSWSPEEVFAWLLAPVTPGEFLRRHWEKEPLHLPGNADRFHGLLSQRAIEAQLQTSTGLTFGKDINLARCGPDGKQIMCNGSGRAKVDVVQQEVRKGCSVQVVHPQRFCLEVSCLLSKLEAHFGCLWGANSFRTPPGGRGFKAHHDEVEVFMLQLEGAKRWRLHRCPTGPLPRSYCWDYDEKDLGEPLMELVLKAGDLLYLPRGTIHKGEAVEGEASHHLTISTYQKFSWSEFLQKALPEALERAALEDVRFREGLPLRALSALGEQFLGGRCVNTMWIQDDIFRFLCLPLTHI</sequence>
<comment type="caution">
    <text evidence="5">The sequence shown here is derived from an EMBL/GenBank/DDBJ whole genome shotgun (WGS) entry which is preliminary data.</text>
</comment>
<evidence type="ECO:0000256" key="1">
    <source>
        <dbReference type="ARBA" id="ARBA00022723"/>
    </source>
</evidence>
<evidence type="ECO:0000313" key="6">
    <source>
        <dbReference type="EMBL" id="CAL4781922.1"/>
    </source>
</evidence>
<evidence type="ECO:0000259" key="4">
    <source>
        <dbReference type="PROSITE" id="PS51184"/>
    </source>
</evidence>
<evidence type="ECO:0000256" key="2">
    <source>
        <dbReference type="ARBA" id="ARBA00023004"/>
    </source>
</evidence>
<dbReference type="GO" id="GO:0051864">
    <property type="term" value="F:histone H3K36 demethylase activity"/>
    <property type="evidence" value="ECO:0007669"/>
    <property type="project" value="TreeGrafter"/>
</dbReference>
<proteinExistence type="inferred from homology"/>
<evidence type="ECO:0000256" key="3">
    <source>
        <dbReference type="RuleBase" id="RU366061"/>
    </source>
</evidence>
<dbReference type="Pfam" id="PF08007">
    <property type="entry name" value="JmjC_2"/>
    <property type="match status" value="1"/>
</dbReference>